<dbReference type="PANTHER" id="PTHR36113:SF6">
    <property type="entry name" value="FOSFOMYCIN RESISTANCE PROTEIN FOSX"/>
    <property type="match status" value="1"/>
</dbReference>
<reference evidence="3 4" key="1">
    <citation type="submission" date="2020-12" db="EMBL/GenBank/DDBJ databases">
        <authorList>
            <person name="Lu T."/>
            <person name="Wang Q."/>
            <person name="Han X."/>
        </authorList>
    </citation>
    <scope>NUCLEOTIDE SEQUENCE [LARGE SCALE GENOMIC DNA]</scope>
    <source>
        <strain evidence="3 4">WQ 585</strain>
    </source>
</reference>
<proteinExistence type="predicted"/>
<dbReference type="InterPro" id="IPR037523">
    <property type="entry name" value="VOC_core"/>
</dbReference>
<feature type="domain" description="VOC" evidence="2">
    <location>
        <begin position="13"/>
        <end position="146"/>
    </location>
</feature>
<dbReference type="Pfam" id="PF00903">
    <property type="entry name" value="Glyoxalase"/>
    <property type="match status" value="1"/>
</dbReference>
<name>A0ABS1EHF6_9BURK</name>
<dbReference type="Proteomes" id="UP000635316">
    <property type="component" value="Unassembled WGS sequence"/>
</dbReference>
<organism evidence="3 4">
    <name type="scientific">Advenella mandrilli</name>
    <dbReference type="NCBI Taxonomy" id="2800330"/>
    <lineage>
        <taxon>Bacteria</taxon>
        <taxon>Pseudomonadati</taxon>
        <taxon>Pseudomonadota</taxon>
        <taxon>Betaproteobacteria</taxon>
        <taxon>Burkholderiales</taxon>
        <taxon>Alcaligenaceae</taxon>
    </lineage>
</organism>
<sequence length="191" mass="22053">MKQILKNSPPTRGIDHLAFVTDDLPATMGFYTKVLQMKLVHVRRVPFEMDRGQPPYDNLRHYFFDMGHDQLLAFFEYPQGLDKQNRDLPGGMQHVAFYVPPEKFDDLIENVKAQNVNVIGPVALGGRFWSAYFYDPNGIRLELATTRLSTPGGIVESVYQSEEEARKELETLFDDPETVDYWLSQMPLKHQ</sequence>
<protein>
    <submittedName>
        <fullName evidence="3">VOC family protein</fullName>
    </submittedName>
</protein>
<comment type="caution">
    <text evidence="3">The sequence shown here is derived from an EMBL/GenBank/DDBJ whole genome shotgun (WGS) entry which is preliminary data.</text>
</comment>
<dbReference type="InterPro" id="IPR004360">
    <property type="entry name" value="Glyas_Fos-R_dOase_dom"/>
</dbReference>
<dbReference type="SUPFAM" id="SSF54593">
    <property type="entry name" value="Glyoxalase/Bleomycin resistance protein/Dihydroxybiphenyl dioxygenase"/>
    <property type="match status" value="1"/>
</dbReference>
<dbReference type="CDD" id="cd06587">
    <property type="entry name" value="VOC"/>
    <property type="match status" value="1"/>
</dbReference>
<dbReference type="Gene3D" id="3.10.180.10">
    <property type="entry name" value="2,3-Dihydroxybiphenyl 1,2-Dioxygenase, domain 1"/>
    <property type="match status" value="1"/>
</dbReference>
<gene>
    <name evidence="3" type="ORF">JHL22_14495</name>
</gene>
<dbReference type="RefSeq" id="WP_200239033.1">
    <property type="nucleotide sequence ID" value="NZ_JAENGP010000019.1"/>
</dbReference>
<evidence type="ECO:0000313" key="4">
    <source>
        <dbReference type="Proteomes" id="UP000635316"/>
    </source>
</evidence>
<dbReference type="InterPro" id="IPR051332">
    <property type="entry name" value="Fosfomycin_Res_Enzymes"/>
</dbReference>
<dbReference type="PANTHER" id="PTHR36113">
    <property type="entry name" value="LYASE, PUTATIVE-RELATED-RELATED"/>
    <property type="match status" value="1"/>
</dbReference>
<evidence type="ECO:0000259" key="2">
    <source>
        <dbReference type="PROSITE" id="PS51819"/>
    </source>
</evidence>
<dbReference type="PROSITE" id="PS51819">
    <property type="entry name" value="VOC"/>
    <property type="match status" value="1"/>
</dbReference>
<dbReference type="EMBL" id="JAENGP010000019">
    <property type="protein sequence ID" value="MBK1782423.1"/>
    <property type="molecule type" value="Genomic_DNA"/>
</dbReference>
<evidence type="ECO:0000313" key="3">
    <source>
        <dbReference type="EMBL" id="MBK1782423.1"/>
    </source>
</evidence>
<keyword evidence="1" id="KW-0479">Metal-binding</keyword>
<keyword evidence="4" id="KW-1185">Reference proteome</keyword>
<evidence type="ECO:0000256" key="1">
    <source>
        <dbReference type="ARBA" id="ARBA00022723"/>
    </source>
</evidence>
<accession>A0ABS1EHF6</accession>
<dbReference type="InterPro" id="IPR029068">
    <property type="entry name" value="Glyas_Bleomycin-R_OHBP_Dase"/>
</dbReference>